<dbReference type="InterPro" id="IPR036291">
    <property type="entry name" value="NAD(P)-bd_dom_sf"/>
</dbReference>
<evidence type="ECO:0000313" key="2">
    <source>
        <dbReference type="EMBL" id="GFO06542.1"/>
    </source>
</evidence>
<dbReference type="InterPro" id="IPR002347">
    <property type="entry name" value="SDR_fam"/>
</dbReference>
<keyword evidence="3" id="KW-1185">Reference proteome</keyword>
<dbReference type="Gene3D" id="3.40.50.720">
    <property type="entry name" value="NAD(P)-binding Rossmann-like Domain"/>
    <property type="match status" value="1"/>
</dbReference>
<keyword evidence="1" id="KW-0175">Coiled coil</keyword>
<dbReference type="Proteomes" id="UP000735302">
    <property type="component" value="Unassembled WGS sequence"/>
</dbReference>
<dbReference type="PRINTS" id="PR00081">
    <property type="entry name" value="GDHRDH"/>
</dbReference>
<sequence>MEDKLGQEKVALITGGNSGIGFALAQRLVTAYPKIRLCLACRNEDRATNAAEALKKISSLADIQIVILDTSSMHSVYTAASVIKNKYSHIDLLYLNAGMMVISGVDWKYVLTSFLSSRFIRVFATGEGALKHMDWITNDGLQAVFQTNLFGHYVLLKELDSVLGNSLCGDSSSQIIWTSSNAAQATHYSIDDIQHVKGKNPYSSSKYATDIVSVGLNARMNQQGIYSHSVCPGLVETNLVYGVLPNWFWKLLLPIILMMRLIVPSLTTSAYNGAEALVWLSSQDPKYLDPQTKFRSHVNVFGKPYVKDEKMKIDSDQAEELLLKLDKLERSLLNNVEKKQ</sequence>
<comment type="caution">
    <text evidence="2">The sequence shown here is derived from an EMBL/GenBank/DDBJ whole genome shotgun (WGS) entry which is preliminary data.</text>
</comment>
<dbReference type="InterPro" id="IPR052834">
    <property type="entry name" value="3KSR/17beta-HSD"/>
</dbReference>
<name>A0AAV4AHN7_9GAST</name>
<dbReference type="GO" id="GO:0000253">
    <property type="term" value="F:3-beta-hydroxysteroid 3-dehydrogenase (NADP+) activity"/>
    <property type="evidence" value="ECO:0007669"/>
    <property type="project" value="TreeGrafter"/>
</dbReference>
<dbReference type="PANTHER" id="PTHR44442:SF1">
    <property type="entry name" value="3-KETO-STEROID REDUCTASE_17-BETA-HYDROXYSTEROID DEHYDROGENASE 7"/>
    <property type="match status" value="1"/>
</dbReference>
<dbReference type="GO" id="GO:0006695">
    <property type="term" value="P:cholesterol biosynthetic process"/>
    <property type="evidence" value="ECO:0007669"/>
    <property type="project" value="TreeGrafter"/>
</dbReference>
<dbReference type="PANTHER" id="PTHR44442">
    <property type="entry name" value="3-KETO-STEROID REDUCTASE"/>
    <property type="match status" value="1"/>
</dbReference>
<proteinExistence type="predicted"/>
<feature type="coiled-coil region" evidence="1">
    <location>
        <begin position="311"/>
        <end position="338"/>
    </location>
</feature>
<dbReference type="Pfam" id="PF00106">
    <property type="entry name" value="adh_short"/>
    <property type="match status" value="1"/>
</dbReference>
<evidence type="ECO:0000313" key="3">
    <source>
        <dbReference type="Proteomes" id="UP000735302"/>
    </source>
</evidence>
<accession>A0AAV4AHN7</accession>
<reference evidence="2 3" key="1">
    <citation type="journal article" date="2021" name="Elife">
        <title>Chloroplast acquisition without the gene transfer in kleptoplastic sea slugs, Plakobranchus ocellatus.</title>
        <authorList>
            <person name="Maeda T."/>
            <person name="Takahashi S."/>
            <person name="Yoshida T."/>
            <person name="Shimamura S."/>
            <person name="Takaki Y."/>
            <person name="Nagai Y."/>
            <person name="Toyoda A."/>
            <person name="Suzuki Y."/>
            <person name="Arimoto A."/>
            <person name="Ishii H."/>
            <person name="Satoh N."/>
            <person name="Nishiyama T."/>
            <person name="Hasebe M."/>
            <person name="Maruyama T."/>
            <person name="Minagawa J."/>
            <person name="Obokata J."/>
            <person name="Shigenobu S."/>
        </authorList>
    </citation>
    <scope>NUCLEOTIDE SEQUENCE [LARGE SCALE GENOMIC DNA]</scope>
</reference>
<gene>
    <name evidence="2" type="ORF">PoB_003304700</name>
</gene>
<evidence type="ECO:0000256" key="1">
    <source>
        <dbReference type="SAM" id="Coils"/>
    </source>
</evidence>
<dbReference type="SUPFAM" id="SSF51735">
    <property type="entry name" value="NAD(P)-binding Rossmann-fold domains"/>
    <property type="match status" value="1"/>
</dbReference>
<organism evidence="2 3">
    <name type="scientific">Plakobranchus ocellatus</name>
    <dbReference type="NCBI Taxonomy" id="259542"/>
    <lineage>
        <taxon>Eukaryota</taxon>
        <taxon>Metazoa</taxon>
        <taxon>Spiralia</taxon>
        <taxon>Lophotrochozoa</taxon>
        <taxon>Mollusca</taxon>
        <taxon>Gastropoda</taxon>
        <taxon>Heterobranchia</taxon>
        <taxon>Euthyneura</taxon>
        <taxon>Panpulmonata</taxon>
        <taxon>Sacoglossa</taxon>
        <taxon>Placobranchoidea</taxon>
        <taxon>Plakobranchidae</taxon>
        <taxon>Plakobranchus</taxon>
    </lineage>
</organism>
<protein>
    <submittedName>
        <fullName evidence="2">3-keto-steroid reductase</fullName>
    </submittedName>
</protein>
<dbReference type="GO" id="GO:0005789">
    <property type="term" value="C:endoplasmic reticulum membrane"/>
    <property type="evidence" value="ECO:0007669"/>
    <property type="project" value="TreeGrafter"/>
</dbReference>
<dbReference type="EMBL" id="BLXT01003778">
    <property type="protein sequence ID" value="GFO06542.1"/>
    <property type="molecule type" value="Genomic_DNA"/>
</dbReference>
<dbReference type="AlphaFoldDB" id="A0AAV4AHN7"/>